<name>B6YW56_THEON</name>
<dbReference type="Gene3D" id="1.10.10.10">
    <property type="entry name" value="Winged helix-like DNA-binding domain superfamily/Winged helix DNA-binding domain"/>
    <property type="match status" value="1"/>
</dbReference>
<feature type="domain" description="Transcription regulator PadR N-terminal" evidence="1">
    <location>
        <begin position="26"/>
        <end position="100"/>
    </location>
</feature>
<dbReference type="InterPro" id="IPR005149">
    <property type="entry name" value="Tscrpt_reg_PadR_N"/>
</dbReference>
<dbReference type="eggNOG" id="arCOG00001">
    <property type="taxonomic scope" value="Archaea"/>
</dbReference>
<dbReference type="HOGENOM" id="CLU_063440_3_3_2"/>
<dbReference type="InterPro" id="IPR036390">
    <property type="entry name" value="WH_DNA-bd_sf"/>
</dbReference>
<organism evidence="2 3">
    <name type="scientific">Thermococcus onnurineus (strain NA1)</name>
    <dbReference type="NCBI Taxonomy" id="523850"/>
    <lineage>
        <taxon>Archaea</taxon>
        <taxon>Methanobacteriati</taxon>
        <taxon>Methanobacteriota</taxon>
        <taxon>Thermococci</taxon>
        <taxon>Thermococcales</taxon>
        <taxon>Thermococcaceae</taxon>
        <taxon>Thermococcus</taxon>
    </lineage>
</organism>
<evidence type="ECO:0000313" key="3">
    <source>
        <dbReference type="Proteomes" id="UP000002727"/>
    </source>
</evidence>
<dbReference type="PATRIC" id="fig|523850.10.peg.1946"/>
<dbReference type="Proteomes" id="UP000002727">
    <property type="component" value="Chromosome"/>
</dbReference>
<keyword evidence="3" id="KW-1185">Reference proteome</keyword>
<dbReference type="STRING" id="523850.TON_1931"/>
<dbReference type="EMBL" id="CP000855">
    <property type="protein sequence ID" value="ACJ17422.1"/>
    <property type="molecule type" value="Genomic_DNA"/>
</dbReference>
<dbReference type="GeneID" id="7017605"/>
<sequence length="122" mass="14177">MLGNKKERALKKLLKDLRSGLYSYLVLSLLEKRGEMHGYVIRKELEKLSSGRLVPSEGTLYDLLKSLKKYGLVEDFWAEVGGRPRKYYRLTDLGREVLTELRGEIKEIRAILERVEGFEWSG</sequence>
<protein>
    <submittedName>
        <fullName evidence="2">Transcription regulator</fullName>
    </submittedName>
</protein>
<accession>B6YW56</accession>
<proteinExistence type="predicted"/>
<dbReference type="InterPro" id="IPR036388">
    <property type="entry name" value="WH-like_DNA-bd_sf"/>
</dbReference>
<dbReference type="PANTHER" id="PTHR33169:SF14">
    <property type="entry name" value="TRANSCRIPTIONAL REGULATOR RV3488"/>
    <property type="match status" value="1"/>
</dbReference>
<gene>
    <name evidence="2" type="ordered locus">TON_1931</name>
</gene>
<dbReference type="KEGG" id="ton:TON_1931"/>
<dbReference type="AlphaFoldDB" id="B6YW56"/>
<dbReference type="Pfam" id="PF03551">
    <property type="entry name" value="PadR"/>
    <property type="match status" value="1"/>
</dbReference>
<dbReference type="InterPro" id="IPR052509">
    <property type="entry name" value="Metal_resp_DNA-bind_regulator"/>
</dbReference>
<dbReference type="RefSeq" id="WP_012572893.1">
    <property type="nucleotide sequence ID" value="NC_011529.1"/>
</dbReference>
<dbReference type="SUPFAM" id="SSF46785">
    <property type="entry name" value="Winged helix' DNA-binding domain"/>
    <property type="match status" value="1"/>
</dbReference>
<evidence type="ECO:0000259" key="1">
    <source>
        <dbReference type="Pfam" id="PF03551"/>
    </source>
</evidence>
<dbReference type="OrthoDB" id="56053at2157"/>
<dbReference type="PANTHER" id="PTHR33169">
    <property type="entry name" value="PADR-FAMILY TRANSCRIPTIONAL REGULATOR"/>
    <property type="match status" value="1"/>
</dbReference>
<evidence type="ECO:0000313" key="2">
    <source>
        <dbReference type="EMBL" id="ACJ17422.1"/>
    </source>
</evidence>
<reference evidence="2 3" key="1">
    <citation type="journal article" date="2008" name="J. Bacteriol.">
        <title>The complete genome sequence of Thermococcus onnurineus NA1 reveals a mixed heterotrophic and carboxydotrophic metabolism.</title>
        <authorList>
            <person name="Lee H.S."/>
            <person name="Kang S.G."/>
            <person name="Bae S.S."/>
            <person name="Lim J.K."/>
            <person name="Cho Y."/>
            <person name="Kim Y.J."/>
            <person name="Jeon J.H."/>
            <person name="Cha S.S."/>
            <person name="Kwon K.K."/>
            <person name="Kim H.T."/>
            <person name="Park C.J."/>
            <person name="Lee H.W."/>
            <person name="Kim S.I."/>
            <person name="Chun J."/>
            <person name="Colwell R.R."/>
            <person name="Kim S.J."/>
            <person name="Lee J.H."/>
        </authorList>
    </citation>
    <scope>NUCLEOTIDE SEQUENCE [LARGE SCALE GENOMIC DNA]</scope>
    <source>
        <strain evidence="2 3">NA1</strain>
    </source>
</reference>